<keyword evidence="4" id="KW-0805">Transcription regulation</keyword>
<dbReference type="InterPro" id="IPR001867">
    <property type="entry name" value="OmpR/PhoB-type_DNA-bd"/>
</dbReference>
<dbReference type="STRING" id="632773.BBEV_2731"/>
<keyword evidence="5 8" id="KW-0238">DNA-binding</keyword>
<feature type="modified residue" description="4-aspartylphosphate" evidence="7">
    <location>
        <position position="53"/>
    </location>
</feature>
<keyword evidence="12" id="KW-1185">Reference proteome</keyword>
<reference evidence="11 12" key="1">
    <citation type="submission" date="2015-08" db="EMBL/GenBank/DDBJ databases">
        <title>The complete genome sequence of Bacillus beveridgei MLTeJB.</title>
        <authorList>
            <person name="Hanson T.E."/>
            <person name="Mesa C."/>
            <person name="Basesman S.M."/>
            <person name="Oremland R.S."/>
        </authorList>
    </citation>
    <scope>NUCLEOTIDE SEQUENCE [LARGE SCALE GENOMIC DNA]</scope>
    <source>
        <strain evidence="11 12">MLTeJB</strain>
    </source>
</reference>
<evidence type="ECO:0000256" key="6">
    <source>
        <dbReference type="ARBA" id="ARBA00023163"/>
    </source>
</evidence>
<dbReference type="Pfam" id="PF00486">
    <property type="entry name" value="Trans_reg_C"/>
    <property type="match status" value="1"/>
</dbReference>
<dbReference type="Pfam" id="PF03704">
    <property type="entry name" value="BTAD"/>
    <property type="match status" value="1"/>
</dbReference>
<dbReference type="Pfam" id="PF00072">
    <property type="entry name" value="Response_reg"/>
    <property type="match status" value="1"/>
</dbReference>
<evidence type="ECO:0000259" key="9">
    <source>
        <dbReference type="PROSITE" id="PS50110"/>
    </source>
</evidence>
<evidence type="ECO:0000256" key="3">
    <source>
        <dbReference type="ARBA" id="ARBA00023012"/>
    </source>
</evidence>
<sequence>MRVMTVDDEVLALDYIENLLMRTDEVTTIERTQDPVTALEKIAQDHYDVVFLDIEMPGMNGLVMADQLTETSPATDIVFVTAHREYAIEAFELEAMDYLVKPVRFDRLKKTIERLVRNKRKEVSLNISGTTIEISIQHAIKITDENNNEHELNWRTAKARELFLYLLHHQNKTVSKAEIVEMIWSGVSVQKAYSQLYTAVYHIRKTLSPFHEHLQLINVDEGYRLKVEKTNVDIFEWKKVLLETEEYIANGSSKTIETKLEQYDGDYLAYSDLVWPEEERVNHQLIWREKAMALAMHFEQNHQWDRALRWYTKVLYRNPLDEDVYLLQMQVLAKLRRPDQVHEQFKQLQTVMHHELDALPDPAVLSWYEEWKKRTEN</sequence>
<gene>
    <name evidence="11" type="primary">yehT</name>
    <name evidence="11" type="ORF">BBEV_2731</name>
</gene>
<dbReference type="InterPro" id="IPR011006">
    <property type="entry name" value="CheY-like_superfamily"/>
</dbReference>
<dbReference type="SMART" id="SM00862">
    <property type="entry name" value="Trans_reg_C"/>
    <property type="match status" value="1"/>
</dbReference>
<evidence type="ECO:0000259" key="10">
    <source>
        <dbReference type="PROSITE" id="PS51755"/>
    </source>
</evidence>
<feature type="domain" description="Response regulatory" evidence="9">
    <location>
        <begin position="2"/>
        <end position="116"/>
    </location>
</feature>
<dbReference type="PROSITE" id="PS50110">
    <property type="entry name" value="RESPONSE_REGULATORY"/>
    <property type="match status" value="1"/>
</dbReference>
<organism evidence="11 12">
    <name type="scientific">Salisediminibacterium beveridgei</name>
    <dbReference type="NCBI Taxonomy" id="632773"/>
    <lineage>
        <taxon>Bacteria</taxon>
        <taxon>Bacillati</taxon>
        <taxon>Bacillota</taxon>
        <taxon>Bacilli</taxon>
        <taxon>Bacillales</taxon>
        <taxon>Bacillaceae</taxon>
        <taxon>Salisediminibacterium</taxon>
    </lineage>
</organism>
<dbReference type="PROSITE" id="PS51755">
    <property type="entry name" value="OMPR_PHOB"/>
    <property type="match status" value="1"/>
</dbReference>
<evidence type="ECO:0000313" key="11">
    <source>
        <dbReference type="EMBL" id="AOM84068.1"/>
    </source>
</evidence>
<name>A0A1D7QYL2_9BACI</name>
<dbReference type="Gene3D" id="3.40.50.2300">
    <property type="match status" value="1"/>
</dbReference>
<dbReference type="KEGG" id="bbev:BBEV_2731"/>
<dbReference type="OrthoDB" id="3190595at2"/>
<evidence type="ECO:0000256" key="7">
    <source>
        <dbReference type="PROSITE-ProRule" id="PRU00169"/>
    </source>
</evidence>
<keyword evidence="3" id="KW-0902">Two-component regulatory system</keyword>
<comment type="subcellular location">
    <subcellularLocation>
        <location evidence="1">Cytoplasm</location>
    </subcellularLocation>
</comment>
<evidence type="ECO:0000256" key="5">
    <source>
        <dbReference type="ARBA" id="ARBA00023125"/>
    </source>
</evidence>
<dbReference type="InterPro" id="IPR016032">
    <property type="entry name" value="Sig_transdc_resp-reg_C-effctor"/>
</dbReference>
<dbReference type="InterPro" id="IPR051677">
    <property type="entry name" value="AfsR-DnrI-RedD_regulator"/>
</dbReference>
<feature type="DNA-binding region" description="OmpR/PhoB-type" evidence="8">
    <location>
        <begin position="122"/>
        <end position="227"/>
    </location>
</feature>
<dbReference type="PANTHER" id="PTHR35807">
    <property type="entry name" value="TRANSCRIPTIONAL REGULATOR REDD-RELATED"/>
    <property type="match status" value="1"/>
</dbReference>
<dbReference type="Gene3D" id="1.25.40.10">
    <property type="entry name" value="Tetratricopeptide repeat domain"/>
    <property type="match status" value="1"/>
</dbReference>
<dbReference type="Gene3D" id="1.10.10.10">
    <property type="entry name" value="Winged helix-like DNA-binding domain superfamily/Winged helix DNA-binding domain"/>
    <property type="match status" value="1"/>
</dbReference>
<evidence type="ECO:0000256" key="8">
    <source>
        <dbReference type="PROSITE-ProRule" id="PRU01091"/>
    </source>
</evidence>
<dbReference type="InterPro" id="IPR011990">
    <property type="entry name" value="TPR-like_helical_dom_sf"/>
</dbReference>
<dbReference type="Proteomes" id="UP000094463">
    <property type="component" value="Chromosome"/>
</dbReference>
<dbReference type="GO" id="GO:0003677">
    <property type="term" value="F:DNA binding"/>
    <property type="evidence" value="ECO:0007669"/>
    <property type="project" value="UniProtKB-UniRule"/>
</dbReference>
<dbReference type="SUPFAM" id="SSF46894">
    <property type="entry name" value="C-terminal effector domain of the bipartite response regulators"/>
    <property type="match status" value="1"/>
</dbReference>
<dbReference type="EMBL" id="CP012502">
    <property type="protein sequence ID" value="AOM84068.1"/>
    <property type="molecule type" value="Genomic_DNA"/>
</dbReference>
<dbReference type="PANTHER" id="PTHR35807:SF2">
    <property type="entry name" value="TRANSCRIPTIONAL ACTIVATOR DOMAIN"/>
    <property type="match status" value="1"/>
</dbReference>
<comment type="similarity">
    <text evidence="2">Belongs to the AfsR/DnrI/RedD regulatory family.</text>
</comment>
<feature type="domain" description="OmpR/PhoB-type" evidence="10">
    <location>
        <begin position="122"/>
        <end position="227"/>
    </location>
</feature>
<dbReference type="InterPro" id="IPR036388">
    <property type="entry name" value="WH-like_DNA-bd_sf"/>
</dbReference>
<keyword evidence="6" id="KW-0804">Transcription</keyword>
<dbReference type="SUPFAM" id="SSF52172">
    <property type="entry name" value="CheY-like"/>
    <property type="match status" value="1"/>
</dbReference>
<keyword evidence="7" id="KW-0597">Phosphoprotein</keyword>
<evidence type="ECO:0000256" key="4">
    <source>
        <dbReference type="ARBA" id="ARBA00023015"/>
    </source>
</evidence>
<evidence type="ECO:0000256" key="2">
    <source>
        <dbReference type="ARBA" id="ARBA00005820"/>
    </source>
</evidence>
<evidence type="ECO:0000256" key="1">
    <source>
        <dbReference type="ARBA" id="ARBA00004496"/>
    </source>
</evidence>
<proteinExistence type="inferred from homology"/>
<dbReference type="AlphaFoldDB" id="A0A1D7QYL2"/>
<dbReference type="InterPro" id="IPR005158">
    <property type="entry name" value="BTAD"/>
</dbReference>
<dbReference type="InterPro" id="IPR001789">
    <property type="entry name" value="Sig_transdc_resp-reg_receiver"/>
</dbReference>
<dbReference type="GO" id="GO:0005737">
    <property type="term" value="C:cytoplasm"/>
    <property type="evidence" value="ECO:0007669"/>
    <property type="project" value="UniProtKB-SubCell"/>
</dbReference>
<protein>
    <submittedName>
        <fullName evidence="11">Two-component response regulator</fullName>
    </submittedName>
</protein>
<dbReference type="SMART" id="SM01043">
    <property type="entry name" value="BTAD"/>
    <property type="match status" value="1"/>
</dbReference>
<accession>A0A1D7QYL2</accession>
<dbReference type="RefSeq" id="WP_069365981.1">
    <property type="nucleotide sequence ID" value="NZ_CP012502.1"/>
</dbReference>
<dbReference type="PATRIC" id="fig|632773.3.peg.2869"/>
<dbReference type="GO" id="GO:0000160">
    <property type="term" value="P:phosphorelay signal transduction system"/>
    <property type="evidence" value="ECO:0007669"/>
    <property type="project" value="UniProtKB-KW"/>
</dbReference>
<evidence type="ECO:0000313" key="12">
    <source>
        <dbReference type="Proteomes" id="UP000094463"/>
    </source>
</evidence>
<dbReference type="SMART" id="SM00448">
    <property type="entry name" value="REC"/>
    <property type="match status" value="1"/>
</dbReference>
<dbReference type="GO" id="GO:0006355">
    <property type="term" value="P:regulation of DNA-templated transcription"/>
    <property type="evidence" value="ECO:0007669"/>
    <property type="project" value="InterPro"/>
</dbReference>
<dbReference type="SUPFAM" id="SSF48452">
    <property type="entry name" value="TPR-like"/>
    <property type="match status" value="1"/>
</dbReference>